<evidence type="ECO:0000313" key="10">
    <source>
        <dbReference type="WBParaSite" id="Minc3s05456g38276"/>
    </source>
</evidence>
<protein>
    <recommendedName>
        <fullName evidence="7">L-2-hydroxyglutarate dehydrogenase, mitochondrial</fullName>
        <ecNumber evidence="6">1.1.99.2</ecNumber>
    </recommendedName>
</protein>
<evidence type="ECO:0000256" key="2">
    <source>
        <dbReference type="ARBA" id="ARBA00022630"/>
    </source>
</evidence>
<comment type="cofactor">
    <cofactor evidence="1">
        <name>FAD</name>
        <dbReference type="ChEBI" id="CHEBI:57692"/>
    </cofactor>
</comment>
<evidence type="ECO:0000256" key="1">
    <source>
        <dbReference type="ARBA" id="ARBA00001974"/>
    </source>
</evidence>
<evidence type="ECO:0000256" key="6">
    <source>
        <dbReference type="ARBA" id="ARBA00038878"/>
    </source>
</evidence>
<evidence type="ECO:0000256" key="3">
    <source>
        <dbReference type="ARBA" id="ARBA00022827"/>
    </source>
</evidence>
<proteinExistence type="predicted"/>
<dbReference type="PANTHER" id="PTHR43104">
    <property type="entry name" value="L-2-HYDROXYGLUTARATE DEHYDROGENASE, MITOCHONDRIAL"/>
    <property type="match status" value="1"/>
</dbReference>
<keyword evidence="4" id="KW-0560">Oxidoreductase</keyword>
<reference evidence="10" key="1">
    <citation type="submission" date="2022-11" db="UniProtKB">
        <authorList>
            <consortium name="WormBaseParasite"/>
        </authorList>
    </citation>
    <scope>IDENTIFICATION</scope>
</reference>
<dbReference type="AlphaFoldDB" id="A0A914NFA6"/>
<organism evidence="9 10">
    <name type="scientific">Meloidogyne incognita</name>
    <name type="common">Southern root-knot nematode worm</name>
    <name type="synonym">Oxyuris incognita</name>
    <dbReference type="NCBI Taxonomy" id="6306"/>
    <lineage>
        <taxon>Eukaryota</taxon>
        <taxon>Metazoa</taxon>
        <taxon>Ecdysozoa</taxon>
        <taxon>Nematoda</taxon>
        <taxon>Chromadorea</taxon>
        <taxon>Rhabditida</taxon>
        <taxon>Tylenchina</taxon>
        <taxon>Tylenchomorpha</taxon>
        <taxon>Tylenchoidea</taxon>
        <taxon>Meloidogynidae</taxon>
        <taxon>Meloidogyninae</taxon>
        <taxon>Meloidogyne</taxon>
        <taxon>Meloidogyne incognita group</taxon>
    </lineage>
</organism>
<evidence type="ECO:0000313" key="9">
    <source>
        <dbReference type="Proteomes" id="UP000887563"/>
    </source>
</evidence>
<dbReference type="PANTHER" id="PTHR43104:SF2">
    <property type="entry name" value="L-2-HYDROXYGLUTARATE DEHYDROGENASE, MITOCHONDRIAL"/>
    <property type="match status" value="1"/>
</dbReference>
<dbReference type="InterPro" id="IPR006076">
    <property type="entry name" value="FAD-dep_OxRdtase"/>
</dbReference>
<dbReference type="Proteomes" id="UP000887563">
    <property type="component" value="Unplaced"/>
</dbReference>
<name>A0A914NFA6_MELIC</name>
<feature type="domain" description="FAD dependent oxidoreductase" evidence="8">
    <location>
        <begin position="4"/>
        <end position="205"/>
    </location>
</feature>
<sequence length="215" mass="24010">IFASYVITCAGLYSDRIAQLSGGSELPKIIPFRGEYLKLKPEKRYLVKQANIYPVPDPRFPFLGVHFTPTIYGDVILGPNAVMAFSREGYNKFNFSAKDFIDSIKYRGTQKLIFKYACYGFGELTRSFYIPAQIKLLQQYIPEITSNDVEIGRTGVRAQALDIDGNLVDEFVYDSGKGPLSSRIIHVRNAPSPAATSSLAIAEMILEKCVEQFGI</sequence>
<dbReference type="GO" id="GO:0047545">
    <property type="term" value="F:(S)-2-hydroxyglutarate dehydrogenase activity"/>
    <property type="evidence" value="ECO:0007669"/>
    <property type="project" value="UniProtKB-EC"/>
</dbReference>
<keyword evidence="9" id="KW-1185">Reference proteome</keyword>
<keyword evidence="2" id="KW-0285">Flavoprotein</keyword>
<dbReference type="WBParaSite" id="Minc3s05456g38276">
    <property type="protein sequence ID" value="Minc3s05456g38276"/>
    <property type="gene ID" value="Minc3s05456g38276"/>
</dbReference>
<evidence type="ECO:0000256" key="4">
    <source>
        <dbReference type="ARBA" id="ARBA00023002"/>
    </source>
</evidence>
<evidence type="ECO:0000256" key="7">
    <source>
        <dbReference type="ARBA" id="ARBA00041137"/>
    </source>
</evidence>
<comment type="catalytic activity">
    <reaction evidence="5">
        <text>(S)-2-hydroxyglutarate + A = 2-oxoglutarate + AH2</text>
        <dbReference type="Rhea" id="RHEA:21252"/>
        <dbReference type="ChEBI" id="CHEBI:13193"/>
        <dbReference type="ChEBI" id="CHEBI:16782"/>
        <dbReference type="ChEBI" id="CHEBI:16810"/>
        <dbReference type="ChEBI" id="CHEBI:17499"/>
        <dbReference type="EC" id="1.1.99.2"/>
    </reaction>
</comment>
<accession>A0A914NFA6</accession>
<keyword evidence="3" id="KW-0274">FAD</keyword>
<evidence type="ECO:0000256" key="5">
    <source>
        <dbReference type="ARBA" id="ARBA00036066"/>
    </source>
</evidence>
<evidence type="ECO:0000259" key="8">
    <source>
        <dbReference type="Pfam" id="PF01266"/>
    </source>
</evidence>
<dbReference type="Pfam" id="PF01266">
    <property type="entry name" value="DAO"/>
    <property type="match status" value="1"/>
</dbReference>
<dbReference type="EC" id="1.1.99.2" evidence="6"/>
<dbReference type="Gene3D" id="3.30.9.10">
    <property type="entry name" value="D-Amino Acid Oxidase, subunit A, domain 2"/>
    <property type="match status" value="1"/>
</dbReference>